<organism evidence="1 2">
    <name type="scientific">Cellulomonas soli</name>
    <dbReference type="NCBI Taxonomy" id="931535"/>
    <lineage>
        <taxon>Bacteria</taxon>
        <taxon>Bacillati</taxon>
        <taxon>Actinomycetota</taxon>
        <taxon>Actinomycetes</taxon>
        <taxon>Micrococcales</taxon>
        <taxon>Cellulomonadaceae</taxon>
        <taxon>Cellulomonas</taxon>
    </lineage>
</organism>
<dbReference type="Proteomes" id="UP000321798">
    <property type="component" value="Unassembled WGS sequence"/>
</dbReference>
<comment type="caution">
    <text evidence="1">The sequence shown here is derived from an EMBL/GenBank/DDBJ whole genome shotgun (WGS) entry which is preliminary data.</text>
</comment>
<evidence type="ECO:0000313" key="1">
    <source>
        <dbReference type="EMBL" id="GEP70071.1"/>
    </source>
</evidence>
<dbReference type="AlphaFoldDB" id="A0A512PFV1"/>
<sequence length="54" mass="5815">MKVNVGALTLRRRRRGVAPEAADVTAVPAGTLVSEVTMGSKTSLAWDGRKWCDE</sequence>
<gene>
    <name evidence="1" type="ORF">CSO01_27860</name>
</gene>
<name>A0A512PFV1_9CELL</name>
<accession>A0A512PFV1</accession>
<evidence type="ECO:0000313" key="2">
    <source>
        <dbReference type="Proteomes" id="UP000321798"/>
    </source>
</evidence>
<proteinExistence type="predicted"/>
<keyword evidence="2" id="KW-1185">Reference proteome</keyword>
<reference evidence="1 2" key="1">
    <citation type="submission" date="2019-07" db="EMBL/GenBank/DDBJ databases">
        <title>Whole genome shotgun sequence of Cellulomonas soli NBRC 109434.</title>
        <authorList>
            <person name="Hosoyama A."/>
            <person name="Uohara A."/>
            <person name="Ohji S."/>
            <person name="Ichikawa N."/>
        </authorList>
    </citation>
    <scope>NUCLEOTIDE SEQUENCE [LARGE SCALE GENOMIC DNA]</scope>
    <source>
        <strain evidence="1 2">NBRC 109434</strain>
    </source>
</reference>
<dbReference type="EMBL" id="BKAL01000010">
    <property type="protein sequence ID" value="GEP70071.1"/>
    <property type="molecule type" value="Genomic_DNA"/>
</dbReference>
<protein>
    <submittedName>
        <fullName evidence="1">Uncharacterized protein</fullName>
    </submittedName>
</protein>